<dbReference type="Pfam" id="PF02254">
    <property type="entry name" value="TrkA_N"/>
    <property type="match status" value="1"/>
</dbReference>
<dbReference type="eggNOG" id="arCOG01566">
    <property type="taxonomic scope" value="Archaea"/>
</dbReference>
<dbReference type="KEGG" id="fpl:Ferp_1549"/>
<dbReference type="HOGENOM" id="CLU_046377_1_1_2"/>
<reference evidence="3" key="1">
    <citation type="submission" date="2010-02" db="EMBL/GenBank/DDBJ databases">
        <title>Complete sequence of Ferroglobus placidus DSM 10642.</title>
        <authorList>
            <consortium name="US DOE Joint Genome Institute"/>
            <person name="Lucas S."/>
            <person name="Copeland A."/>
            <person name="Lapidus A."/>
            <person name="Cheng J.-F."/>
            <person name="Bruce D."/>
            <person name="Goodwin L."/>
            <person name="Pitluck S."/>
            <person name="Saunders E."/>
            <person name="Brettin T."/>
            <person name="Detter J.C."/>
            <person name="Han C."/>
            <person name="Tapia R."/>
            <person name="Larimer F."/>
            <person name="Land M."/>
            <person name="Hauser L."/>
            <person name="Kyrpides N."/>
            <person name="Ivanova N."/>
            <person name="Holmes D."/>
            <person name="Lovley D."/>
            <person name="Kyrpides N."/>
            <person name="Anderson I.J."/>
            <person name="Woyke T."/>
        </authorList>
    </citation>
    <scope>NUCLEOTIDE SEQUENCE [LARGE SCALE GENOMIC DNA]</scope>
    <source>
        <strain evidence="3">DSM 10642 / AEDII12DO</strain>
    </source>
</reference>
<dbReference type="Gene3D" id="3.40.50.720">
    <property type="entry name" value="NAD(P)-binding Rossmann-like Domain"/>
    <property type="match status" value="1"/>
</dbReference>
<dbReference type="Pfam" id="PF01368">
    <property type="entry name" value="DHH"/>
    <property type="match status" value="1"/>
</dbReference>
<dbReference type="PANTHER" id="PTHR47618:SF1">
    <property type="entry name" value="BIFUNCTIONAL OLIGORIBONUCLEASE AND PAP PHOSPHATASE NRNA"/>
    <property type="match status" value="1"/>
</dbReference>
<dbReference type="GO" id="GO:0006813">
    <property type="term" value="P:potassium ion transport"/>
    <property type="evidence" value="ECO:0007669"/>
    <property type="project" value="InterPro"/>
</dbReference>
<gene>
    <name evidence="2" type="ordered locus">Ferp_1549</name>
</gene>
<dbReference type="SUPFAM" id="SSF51735">
    <property type="entry name" value="NAD(P)-binding Rossmann-fold domains"/>
    <property type="match status" value="1"/>
</dbReference>
<dbReference type="InterPro" id="IPR036291">
    <property type="entry name" value="NAD(P)-bd_dom_sf"/>
</dbReference>
<dbReference type="PROSITE" id="PS51201">
    <property type="entry name" value="RCK_N"/>
    <property type="match status" value="1"/>
</dbReference>
<dbReference type="AlphaFoldDB" id="D3RYY7"/>
<dbReference type="InterPro" id="IPR038763">
    <property type="entry name" value="DHH_sf"/>
</dbReference>
<organism evidence="2 3">
    <name type="scientific">Ferroglobus placidus (strain DSM 10642 / AEDII12DO)</name>
    <dbReference type="NCBI Taxonomy" id="589924"/>
    <lineage>
        <taxon>Archaea</taxon>
        <taxon>Methanobacteriati</taxon>
        <taxon>Methanobacteriota</taxon>
        <taxon>Archaeoglobi</taxon>
        <taxon>Archaeoglobales</taxon>
        <taxon>Archaeoglobaceae</taxon>
        <taxon>Ferroglobus</taxon>
    </lineage>
</organism>
<dbReference type="InterPro" id="IPR001667">
    <property type="entry name" value="DDH_dom"/>
</dbReference>
<dbReference type="STRING" id="589924.Ferp_1549"/>
<dbReference type="InterPro" id="IPR051319">
    <property type="entry name" value="Oligoribo/pAp-PDE_c-di-AMP_PDE"/>
</dbReference>
<keyword evidence="3" id="KW-1185">Reference proteome</keyword>
<dbReference type="PANTHER" id="PTHR47618">
    <property type="entry name" value="BIFUNCTIONAL OLIGORIBONUCLEASE AND PAP PHOSPHATASE NRNA"/>
    <property type="match status" value="1"/>
</dbReference>
<dbReference type="RefSeq" id="WP_012966040.1">
    <property type="nucleotide sequence ID" value="NC_013849.1"/>
</dbReference>
<proteinExistence type="predicted"/>
<dbReference type="InterPro" id="IPR003156">
    <property type="entry name" value="DHHA1_dom"/>
</dbReference>
<dbReference type="Proteomes" id="UP000002613">
    <property type="component" value="Chromosome"/>
</dbReference>
<dbReference type="Gene3D" id="3.90.1640.10">
    <property type="entry name" value="inorganic pyrophosphatase (n-terminal core)"/>
    <property type="match status" value="1"/>
</dbReference>
<feature type="domain" description="RCK N-terminal" evidence="1">
    <location>
        <begin position="3"/>
        <end position="119"/>
    </location>
</feature>
<reference evidence="2 3" key="2">
    <citation type="journal article" date="2011" name="Stand. Genomic Sci.">
        <title>Complete genome sequence of Ferroglobus placidus AEDII12DO.</title>
        <authorList>
            <person name="Anderson I."/>
            <person name="Risso C."/>
            <person name="Holmes D."/>
            <person name="Lucas S."/>
            <person name="Copeland A."/>
            <person name="Lapidus A."/>
            <person name="Cheng J.F."/>
            <person name="Bruce D."/>
            <person name="Goodwin L."/>
            <person name="Pitluck S."/>
            <person name="Saunders E."/>
            <person name="Brettin T."/>
            <person name="Detter J.C."/>
            <person name="Han C."/>
            <person name="Tapia R."/>
            <person name="Larimer F."/>
            <person name="Land M."/>
            <person name="Hauser L."/>
            <person name="Woyke T."/>
            <person name="Lovley D."/>
            <person name="Kyrpides N."/>
            <person name="Ivanova N."/>
        </authorList>
    </citation>
    <scope>NUCLEOTIDE SEQUENCE [LARGE SCALE GENOMIC DNA]</scope>
    <source>
        <strain evidence="3">DSM 10642 / AEDII12DO</strain>
    </source>
</reference>
<dbReference type="SUPFAM" id="SSF64182">
    <property type="entry name" value="DHH phosphoesterases"/>
    <property type="match status" value="1"/>
</dbReference>
<sequence length="469" mass="51497">MESYDYIILGCGSFGSQVIMDLIQAGKKVIAVDKNPEKVEVLKDQEIEALIGDIEKDETLKKLNLKDADAVLVLTASDQTNLNVVKKIRSLAPEVLIVTRASSFKAREELEAAGADIVITPYDAMKTSLLNQLKRAENLRKLKKLKNVLKDCKRLAIFTHDNPDPDAISSAMALREIAKHFGVAADILYYGEIAHQQNRAMVNLLNVEMLKASEVDLSIYDKFALVDSSGVGVNNSIPEDITLSIIIDHHPAENVEAEYYDLRNDVGATATILTQYIQDLKIVPTRMLATALFFGIQTETEEFKKNTRTADFLAAAFLYPFVDNELIEKMEGPALSTETLDVIGTAIKNREIFSSFLISFAGFINDRDTLPQAADFLLKLEGISTVLVFGIMKDAVYISARNKDVRINIGEVLKKAFGDVGSAGGHAHAAGGKIPLGIFGDVTDKQTLAKLVTEAIKRRFLMAVGIEAE</sequence>
<dbReference type="Pfam" id="PF02272">
    <property type="entry name" value="DHHA1"/>
    <property type="match status" value="1"/>
</dbReference>
<name>D3RYY7_FERPA</name>
<dbReference type="GeneID" id="8779070"/>
<evidence type="ECO:0000313" key="2">
    <source>
        <dbReference type="EMBL" id="ADC65700.1"/>
    </source>
</evidence>
<evidence type="ECO:0000259" key="1">
    <source>
        <dbReference type="PROSITE" id="PS51201"/>
    </source>
</evidence>
<dbReference type="EMBL" id="CP001899">
    <property type="protein sequence ID" value="ADC65700.1"/>
    <property type="molecule type" value="Genomic_DNA"/>
</dbReference>
<accession>D3RYY7</accession>
<protein>
    <submittedName>
        <fullName evidence="2">TrkA-N domain protein</fullName>
    </submittedName>
</protein>
<evidence type="ECO:0000313" key="3">
    <source>
        <dbReference type="Proteomes" id="UP000002613"/>
    </source>
</evidence>
<dbReference type="OrthoDB" id="350705at2157"/>
<dbReference type="InterPro" id="IPR003148">
    <property type="entry name" value="RCK_N"/>
</dbReference>
<dbReference type="PaxDb" id="589924-Ferp_1549"/>
<dbReference type="Gene3D" id="3.10.310.30">
    <property type="match status" value="1"/>
</dbReference>
<dbReference type="GO" id="GO:0003676">
    <property type="term" value="F:nucleic acid binding"/>
    <property type="evidence" value="ECO:0007669"/>
    <property type="project" value="InterPro"/>
</dbReference>